<dbReference type="InterPro" id="IPR001173">
    <property type="entry name" value="Glyco_trans_2-like"/>
</dbReference>
<keyword evidence="2" id="KW-0328">Glycosyltransferase</keyword>
<evidence type="ECO:0008006" key="8">
    <source>
        <dbReference type="Google" id="ProtNLM"/>
    </source>
</evidence>
<evidence type="ECO:0000256" key="3">
    <source>
        <dbReference type="ARBA" id="ARBA00022679"/>
    </source>
</evidence>
<reference evidence="6" key="2">
    <citation type="submission" date="2020-09" db="EMBL/GenBank/DDBJ databases">
        <authorList>
            <person name="Sun Q."/>
            <person name="Zhou Y."/>
        </authorList>
    </citation>
    <scope>NUCLEOTIDE SEQUENCE</scope>
    <source>
        <strain evidence="6">CGMCC 1.12921</strain>
    </source>
</reference>
<evidence type="ECO:0000313" key="6">
    <source>
        <dbReference type="EMBL" id="GGD09657.1"/>
    </source>
</evidence>
<dbReference type="EMBL" id="BMGH01000001">
    <property type="protein sequence ID" value="GGD09657.1"/>
    <property type="molecule type" value="Genomic_DNA"/>
</dbReference>
<gene>
    <name evidence="6" type="ORF">GCM10011342_18200</name>
</gene>
<dbReference type="GO" id="GO:0016757">
    <property type="term" value="F:glycosyltransferase activity"/>
    <property type="evidence" value="ECO:0007669"/>
    <property type="project" value="UniProtKB-KW"/>
</dbReference>
<dbReference type="Pfam" id="PF13439">
    <property type="entry name" value="Glyco_transf_4"/>
    <property type="match status" value="1"/>
</dbReference>
<proteinExistence type="inferred from homology"/>
<dbReference type="Pfam" id="PF00535">
    <property type="entry name" value="Glycos_transf_2"/>
    <property type="match status" value="1"/>
</dbReference>
<name>A0A8J2Y579_9PROT</name>
<comment type="caution">
    <text evidence="6">The sequence shown here is derived from an EMBL/GenBank/DDBJ whole genome shotgun (WGS) entry which is preliminary data.</text>
</comment>
<reference evidence="6" key="1">
    <citation type="journal article" date="2014" name="Int. J. Syst. Evol. Microbiol.">
        <title>Complete genome sequence of Corynebacterium casei LMG S-19264T (=DSM 44701T), isolated from a smear-ripened cheese.</title>
        <authorList>
            <consortium name="US DOE Joint Genome Institute (JGI-PGF)"/>
            <person name="Walter F."/>
            <person name="Albersmeier A."/>
            <person name="Kalinowski J."/>
            <person name="Ruckert C."/>
        </authorList>
    </citation>
    <scope>NUCLEOTIDE SEQUENCE</scope>
    <source>
        <strain evidence="6">CGMCC 1.12921</strain>
    </source>
</reference>
<protein>
    <recommendedName>
        <fullName evidence="8">Glycosyltransferase</fullName>
    </recommendedName>
</protein>
<dbReference type="Proteomes" id="UP000613582">
    <property type="component" value="Unassembled WGS sequence"/>
</dbReference>
<keyword evidence="7" id="KW-1185">Reference proteome</keyword>
<comment type="similarity">
    <text evidence="1">Belongs to the glycosyltransferase 2 family.</text>
</comment>
<dbReference type="InterPro" id="IPR029044">
    <property type="entry name" value="Nucleotide-diphossugar_trans"/>
</dbReference>
<evidence type="ECO:0000256" key="2">
    <source>
        <dbReference type="ARBA" id="ARBA00022676"/>
    </source>
</evidence>
<dbReference type="PANTHER" id="PTHR43179:SF12">
    <property type="entry name" value="GALACTOFURANOSYLTRANSFERASE GLFT2"/>
    <property type="match status" value="1"/>
</dbReference>
<dbReference type="Gene3D" id="3.90.550.10">
    <property type="entry name" value="Spore Coat Polysaccharide Biosynthesis Protein SpsA, Chain A"/>
    <property type="match status" value="1"/>
</dbReference>
<dbReference type="SUPFAM" id="SSF53756">
    <property type="entry name" value="UDP-Glycosyltransferase/glycogen phosphorylase"/>
    <property type="match status" value="1"/>
</dbReference>
<evidence type="ECO:0000259" key="5">
    <source>
        <dbReference type="Pfam" id="PF13439"/>
    </source>
</evidence>
<dbReference type="AlphaFoldDB" id="A0A8J2Y579"/>
<accession>A0A8J2Y579</accession>
<dbReference type="SUPFAM" id="SSF53448">
    <property type="entry name" value="Nucleotide-diphospho-sugar transferases"/>
    <property type="match status" value="1"/>
</dbReference>
<evidence type="ECO:0000259" key="4">
    <source>
        <dbReference type="Pfam" id="PF00535"/>
    </source>
</evidence>
<dbReference type="InterPro" id="IPR028098">
    <property type="entry name" value="Glyco_trans_4-like_N"/>
</dbReference>
<feature type="domain" description="Glycosyltransferase 2-like" evidence="4">
    <location>
        <begin position="314"/>
        <end position="421"/>
    </location>
</feature>
<sequence length="999" mass="108191">MYLVIDRAVRLPVTIDIVREDVVAAGAAPEPLTGFHLTSSFLSQLSADDGGAFFDGGSHHLALEVSGSEVFAMETGLTLLVPTDPGISGSIDCADAFGVEGWVFDEAGRHETQTRISFDRQVSVPVTAFHPRPDVQEARGLPGDKVGFSVSFDSLSQDDRARLEPLVQGGDLAIALSVAGKPVQFQRAGFAGYSTLQVSEAASGIIEGWLAVENMPDRELFVDILTNGHLLGSIAMTRVDLARAQAEGRAWGCAFSLRLACSPTGQARDTLRFRLHGTIGQKEPELTLALPPRRDPAPGLMLAGARLPLPGRVTIVIPVHNAARQFEACLESIFRHTTHPARLVIVDDASTDPAIGEILARYQSHPLVEIVRHAENRGYTAAINSGIAVHQRGDIVLLNSDTRVTPRWLENMVLASRSGPRIGTVTALSDNAGVFSVKPGGGGLPAGIDEAALARAVTRSGGFVYPETPTGNGFCLYLARECLDETGPFDAGSFPRGYGEENDFCMRAIAHGWRHIIDDRTLVFHDHAASFGDEKQPLLDRARTILDQRYPDYAARVAAFVKGQEMHLVRARLGAALEALGRRPDKAPLVRVMYVISVSEGGTALTNQDLMAQMQGRIETLLAECDGRLMTLSRIAGDERDVLETYHLSTPVDPASHRSAEYDRVMAGWLAIYGVELIHVRHIAFHSLGLTDIAKSLSVPVIFSFHDFYAVCPTVKLLDETLTYCGGTCTTTAGECAVDLWTGHPLPPLKDRWVHDWRRNFARVLRSCDRFVTTSQTARDVIARNFPALPAEHLRVIRHGRDIADMAPPRKTPPDTDRSLRVLVPGHLSPAKGSHLISEIKALDREGRIEFHLMGNAAAVPEMDGIVHHGPYDRAGFADQVRAIDPDIGAVLSIWPETYSHTLTELWAAGLPVLAIDIGAVGERLSETGAGWPVPAEAEALASVLFDQLMAIASEPGCWNGMADRVAAAQAGLMARPVADMAADYRALYEDVLQGVFTR</sequence>
<dbReference type="PANTHER" id="PTHR43179">
    <property type="entry name" value="RHAMNOSYLTRANSFERASE WBBL"/>
    <property type="match status" value="1"/>
</dbReference>
<keyword evidence="3" id="KW-0808">Transferase</keyword>
<feature type="domain" description="Glycosyltransferase subfamily 4-like N-terminal" evidence="5">
    <location>
        <begin position="640"/>
        <end position="803"/>
    </location>
</feature>
<organism evidence="6 7">
    <name type="scientific">Aquisalinus flavus</name>
    <dbReference type="NCBI Taxonomy" id="1526572"/>
    <lineage>
        <taxon>Bacteria</taxon>
        <taxon>Pseudomonadati</taxon>
        <taxon>Pseudomonadota</taxon>
        <taxon>Alphaproteobacteria</taxon>
        <taxon>Parvularculales</taxon>
        <taxon>Parvularculaceae</taxon>
        <taxon>Aquisalinus</taxon>
    </lineage>
</organism>
<evidence type="ECO:0000256" key="1">
    <source>
        <dbReference type="ARBA" id="ARBA00006739"/>
    </source>
</evidence>
<dbReference type="Gene3D" id="3.40.50.2000">
    <property type="entry name" value="Glycogen Phosphorylase B"/>
    <property type="match status" value="2"/>
</dbReference>
<evidence type="ECO:0000313" key="7">
    <source>
        <dbReference type="Proteomes" id="UP000613582"/>
    </source>
</evidence>